<dbReference type="Proteomes" id="UP000325811">
    <property type="component" value="Chromosome I"/>
</dbReference>
<protein>
    <submittedName>
        <fullName evidence="1">Uncharacterized protein</fullName>
    </submittedName>
</protein>
<accession>A0A5Q4ZNY1</accession>
<organism evidence="1 2">
    <name type="scientific">Paraburkholderia dioscoreae</name>
    <dbReference type="NCBI Taxonomy" id="2604047"/>
    <lineage>
        <taxon>Bacteria</taxon>
        <taxon>Pseudomonadati</taxon>
        <taxon>Pseudomonadota</taxon>
        <taxon>Betaproteobacteria</taxon>
        <taxon>Burkholderiales</taxon>
        <taxon>Burkholderiaceae</taxon>
        <taxon>Paraburkholderia</taxon>
    </lineage>
</organism>
<gene>
    <name evidence="1" type="ORF">PDMSB3_3452</name>
</gene>
<dbReference type="AlphaFoldDB" id="A0A5Q4ZNY1"/>
<name>A0A5Q4ZNY1_9BURK</name>
<reference evidence="1 2" key="1">
    <citation type="submission" date="2019-08" db="EMBL/GenBank/DDBJ databases">
        <authorList>
            <person name="Herpell B J."/>
        </authorList>
    </citation>
    <scope>NUCLEOTIDE SEQUENCE [LARGE SCALE GENOMIC DNA]</scope>
    <source>
        <strain evidence="2">Msb3</strain>
    </source>
</reference>
<proteinExistence type="predicted"/>
<keyword evidence="2" id="KW-1185">Reference proteome</keyword>
<dbReference type="EMBL" id="LR699553">
    <property type="protein sequence ID" value="VVD29908.1"/>
    <property type="molecule type" value="Genomic_DNA"/>
</dbReference>
<evidence type="ECO:0000313" key="2">
    <source>
        <dbReference type="Proteomes" id="UP000325811"/>
    </source>
</evidence>
<dbReference type="KEGG" id="pdio:PDMSB3_3452"/>
<sequence length="55" mass="6172">MLQQFDDLRRVPAGSYEFYLAGMLKDLLQSDQNRGVIVGNRNADGEMVHAMVSVD</sequence>
<evidence type="ECO:0000313" key="1">
    <source>
        <dbReference type="EMBL" id="VVD29908.1"/>
    </source>
</evidence>